<feature type="region of interest" description="Disordered" evidence="7">
    <location>
        <begin position="61"/>
        <end position="91"/>
    </location>
</feature>
<keyword evidence="3" id="KW-0268">Exocytosis</keyword>
<dbReference type="GO" id="GO:0045202">
    <property type="term" value="C:synapse"/>
    <property type="evidence" value="ECO:0007669"/>
    <property type="project" value="UniProtKB-SubCell"/>
</dbReference>
<dbReference type="InterPro" id="IPR008849">
    <property type="entry name" value="Synaphin"/>
</dbReference>
<keyword evidence="8" id="KW-1185">Reference proteome</keyword>
<dbReference type="OrthoDB" id="8955697at2759"/>
<comment type="subcellular location">
    <subcellularLocation>
        <location evidence="6">Synapse</location>
    </subcellularLocation>
</comment>
<reference evidence="9" key="2">
    <citation type="submission" date="2025-08" db="UniProtKB">
        <authorList>
            <consortium name="RefSeq"/>
        </authorList>
    </citation>
    <scope>IDENTIFICATION</scope>
    <source>
        <tissue evidence="9">Blood</tissue>
    </source>
</reference>
<dbReference type="Proteomes" id="UP000221080">
    <property type="component" value="Chromosome 1"/>
</dbReference>
<evidence type="ECO:0000256" key="4">
    <source>
        <dbReference type="ARBA" id="ARBA00022775"/>
    </source>
</evidence>
<reference evidence="8" key="1">
    <citation type="journal article" date="2016" name="Nat. Commun.">
        <title>The channel catfish genome sequence provides insights into the evolution of scale formation in teleosts.</title>
        <authorList>
            <person name="Liu Z."/>
            <person name="Liu S."/>
            <person name="Yao J."/>
            <person name="Bao L."/>
            <person name="Zhang J."/>
            <person name="Li Y."/>
            <person name="Jiang C."/>
            <person name="Sun L."/>
            <person name="Wang R."/>
            <person name="Zhang Y."/>
            <person name="Zhou T."/>
            <person name="Zeng Q."/>
            <person name="Fu Q."/>
            <person name="Gao S."/>
            <person name="Li N."/>
            <person name="Koren S."/>
            <person name="Jiang Y."/>
            <person name="Zimin A."/>
            <person name="Xu P."/>
            <person name="Phillippy A.M."/>
            <person name="Geng X."/>
            <person name="Song L."/>
            <person name="Sun F."/>
            <person name="Li C."/>
            <person name="Wang X."/>
            <person name="Chen A."/>
            <person name="Jin Y."/>
            <person name="Yuan Z."/>
            <person name="Yang Y."/>
            <person name="Tan S."/>
            <person name="Peatman E."/>
            <person name="Lu J."/>
            <person name="Qin Z."/>
            <person name="Dunham R."/>
            <person name="Li Z."/>
            <person name="Sonstegard T."/>
            <person name="Feng J."/>
            <person name="Danzmann R.G."/>
            <person name="Schroeder S."/>
            <person name="Scheffler B."/>
            <person name="Duke M.V."/>
            <person name="Ballard L."/>
            <person name="Kucuktas H."/>
            <person name="Kaltenboeck L."/>
            <person name="Liu H."/>
            <person name="Armbruster J."/>
            <person name="Xie Y."/>
            <person name="Kirby M.L."/>
            <person name="Tian Y."/>
            <person name="Flanagan M.E."/>
            <person name="Mu W."/>
            <person name="Waldbieser G.C."/>
        </authorList>
    </citation>
    <scope>NUCLEOTIDE SEQUENCE [LARGE SCALE GENOMIC DNA]</scope>
    <source>
        <strain evidence="8">SDA103</strain>
    </source>
</reference>
<dbReference type="RefSeq" id="XP_047012160.1">
    <property type="nucleotide sequence ID" value="XM_047156204.2"/>
</dbReference>
<dbReference type="AlphaFoldDB" id="A0A979EWI3"/>
<evidence type="ECO:0000256" key="6">
    <source>
        <dbReference type="ARBA" id="ARBA00034103"/>
    </source>
</evidence>
<evidence type="ECO:0000256" key="5">
    <source>
        <dbReference type="ARBA" id="ARBA00023018"/>
    </source>
</evidence>
<comment type="similarity">
    <text evidence="1">Belongs to the complexin/synaphin family.</text>
</comment>
<dbReference type="KEGG" id="ipu:124628267"/>
<name>A0A979EWI3_ICTPU</name>
<gene>
    <name evidence="9" type="primary">si:ch211-81a5.8</name>
</gene>
<dbReference type="GO" id="GO:0006887">
    <property type="term" value="P:exocytosis"/>
    <property type="evidence" value="ECO:0007669"/>
    <property type="project" value="UniProtKB-KW"/>
</dbReference>
<accession>A0A979EWI3</accession>
<evidence type="ECO:0000256" key="3">
    <source>
        <dbReference type="ARBA" id="ARBA00022483"/>
    </source>
</evidence>
<dbReference type="Pfam" id="PF05835">
    <property type="entry name" value="Synaphin"/>
    <property type="match status" value="1"/>
</dbReference>
<keyword evidence="2" id="KW-0813">Transport</keyword>
<dbReference type="GO" id="GO:0006836">
    <property type="term" value="P:neurotransmitter transport"/>
    <property type="evidence" value="ECO:0007669"/>
    <property type="project" value="UniProtKB-KW"/>
</dbReference>
<dbReference type="GO" id="GO:0019905">
    <property type="term" value="F:syntaxin binding"/>
    <property type="evidence" value="ECO:0007669"/>
    <property type="project" value="InterPro"/>
</dbReference>
<evidence type="ECO:0000313" key="8">
    <source>
        <dbReference type="Proteomes" id="UP000221080"/>
    </source>
</evidence>
<keyword evidence="5" id="KW-0770">Synapse</keyword>
<evidence type="ECO:0000256" key="1">
    <source>
        <dbReference type="ARBA" id="ARBA00005396"/>
    </source>
</evidence>
<keyword evidence="4" id="KW-0532">Neurotransmitter transport</keyword>
<evidence type="ECO:0000256" key="7">
    <source>
        <dbReference type="SAM" id="MobiDB-lite"/>
    </source>
</evidence>
<proteinExistence type="inferred from homology"/>
<protein>
    <submittedName>
        <fullName evidence="9">Complexin-3</fullName>
    </submittedName>
</protein>
<evidence type="ECO:0000256" key="2">
    <source>
        <dbReference type="ARBA" id="ARBA00022448"/>
    </source>
</evidence>
<organism evidence="8 9">
    <name type="scientific">Ictalurus punctatus</name>
    <name type="common">Channel catfish</name>
    <name type="synonym">Silurus punctatus</name>
    <dbReference type="NCBI Taxonomy" id="7998"/>
    <lineage>
        <taxon>Eukaryota</taxon>
        <taxon>Metazoa</taxon>
        <taxon>Chordata</taxon>
        <taxon>Craniata</taxon>
        <taxon>Vertebrata</taxon>
        <taxon>Euteleostomi</taxon>
        <taxon>Actinopterygii</taxon>
        <taxon>Neopterygii</taxon>
        <taxon>Teleostei</taxon>
        <taxon>Ostariophysi</taxon>
        <taxon>Siluriformes</taxon>
        <taxon>Ictaluridae</taxon>
        <taxon>Ictalurus</taxon>
    </lineage>
</organism>
<dbReference type="GeneID" id="124628267"/>
<evidence type="ECO:0000313" key="9">
    <source>
        <dbReference type="RefSeq" id="XP_047012160.1"/>
    </source>
</evidence>
<sequence>MEAVMVKSLLAPFRKFTSCVTETLQKDIRGSEGQRTKLMDHNPTVLRADQAERERERKLREARNMEKNAERAAMRAHFRRKYQLPTNAEDSKRVRAAVGKVVLPHHLSKMVQSKTPVKERSSLLSVFKNLSFRQDFTHNTQRNATSKR</sequence>
<feature type="compositionally biased region" description="Basic and acidic residues" evidence="7">
    <location>
        <begin position="61"/>
        <end position="73"/>
    </location>
</feature>